<dbReference type="PANTHER" id="PTHR30086">
    <property type="entry name" value="ARGININE EXPORTER PROTEIN ARGO"/>
    <property type="match status" value="1"/>
</dbReference>
<evidence type="ECO:0000256" key="5">
    <source>
        <dbReference type="ARBA" id="ARBA00023136"/>
    </source>
</evidence>
<protein>
    <submittedName>
        <fullName evidence="7">LysE family translocator</fullName>
    </submittedName>
</protein>
<dbReference type="InterPro" id="IPR001123">
    <property type="entry name" value="LeuE-type"/>
</dbReference>
<gene>
    <name evidence="7" type="ORF">J6I44_09460</name>
</gene>
<evidence type="ECO:0000256" key="3">
    <source>
        <dbReference type="ARBA" id="ARBA00022692"/>
    </source>
</evidence>
<evidence type="ECO:0000256" key="4">
    <source>
        <dbReference type="ARBA" id="ARBA00022989"/>
    </source>
</evidence>
<dbReference type="EMBL" id="JAGGJA010000005">
    <property type="protein sequence ID" value="MCW9707084.1"/>
    <property type="molecule type" value="Genomic_DNA"/>
</dbReference>
<reference evidence="7 8" key="1">
    <citation type="submission" date="2021-03" db="EMBL/GenBank/DDBJ databases">
        <title>Aliifodinibius sp. nov., a new bacterium isolated from saline soil.</title>
        <authorList>
            <person name="Galisteo C."/>
            <person name="De La Haba R."/>
            <person name="Sanchez-Porro C."/>
            <person name="Ventosa A."/>
        </authorList>
    </citation>
    <scope>NUCLEOTIDE SEQUENCE [LARGE SCALE GENOMIC DNA]</scope>
    <source>
        <strain evidence="7 8">1BSP15-2V2</strain>
    </source>
</reference>
<evidence type="ECO:0000313" key="8">
    <source>
        <dbReference type="Proteomes" id="UP001207918"/>
    </source>
</evidence>
<name>A0ABT3PME2_9BACT</name>
<feature type="transmembrane region" description="Helical" evidence="6">
    <location>
        <begin position="12"/>
        <end position="34"/>
    </location>
</feature>
<dbReference type="PANTHER" id="PTHR30086:SF20">
    <property type="entry name" value="ARGININE EXPORTER PROTEIN ARGO-RELATED"/>
    <property type="match status" value="1"/>
</dbReference>
<evidence type="ECO:0000256" key="6">
    <source>
        <dbReference type="SAM" id="Phobius"/>
    </source>
</evidence>
<feature type="transmembrane region" description="Helical" evidence="6">
    <location>
        <begin position="144"/>
        <end position="169"/>
    </location>
</feature>
<feature type="transmembrane region" description="Helical" evidence="6">
    <location>
        <begin position="41"/>
        <end position="62"/>
    </location>
</feature>
<evidence type="ECO:0000313" key="7">
    <source>
        <dbReference type="EMBL" id="MCW9707084.1"/>
    </source>
</evidence>
<dbReference type="Proteomes" id="UP001207918">
    <property type="component" value="Unassembled WGS sequence"/>
</dbReference>
<sequence length="199" mass="21650">MIDEFNYAKWFLLMLPMTLSAGPANIMSASLGATQGFQKSLLFLAGLSLPATVYSMLIGLGANTVISAYPFIVDGLQYAGAGYVFYLAVKFLRPQKQESADRATPPQLGFRSGFILSALNGKLLTMLILMYSVMLGNQSTYLEIWLMTSLLLVTGLGSNALWVAGGQLLSHFIVSKRAIRIQNIAFGLMLLIVAVWLVL</sequence>
<keyword evidence="3 6" id="KW-0812">Transmembrane</keyword>
<keyword evidence="4 6" id="KW-1133">Transmembrane helix</keyword>
<comment type="subcellular location">
    <subcellularLocation>
        <location evidence="1">Cell membrane</location>
        <topology evidence="1">Multi-pass membrane protein</topology>
    </subcellularLocation>
</comment>
<feature type="transmembrane region" description="Helical" evidence="6">
    <location>
        <begin position="110"/>
        <end position="132"/>
    </location>
</feature>
<keyword evidence="5 6" id="KW-0472">Membrane</keyword>
<evidence type="ECO:0000256" key="1">
    <source>
        <dbReference type="ARBA" id="ARBA00004651"/>
    </source>
</evidence>
<keyword evidence="8" id="KW-1185">Reference proteome</keyword>
<proteinExistence type="predicted"/>
<dbReference type="RefSeq" id="WP_265765836.1">
    <property type="nucleotide sequence ID" value="NZ_JAGGJA010000005.1"/>
</dbReference>
<feature type="transmembrane region" description="Helical" evidence="6">
    <location>
        <begin position="181"/>
        <end position="198"/>
    </location>
</feature>
<keyword evidence="2" id="KW-1003">Cell membrane</keyword>
<comment type="caution">
    <text evidence="7">The sequence shown here is derived from an EMBL/GenBank/DDBJ whole genome shotgun (WGS) entry which is preliminary data.</text>
</comment>
<accession>A0ABT3PME2</accession>
<evidence type="ECO:0000256" key="2">
    <source>
        <dbReference type="ARBA" id="ARBA00022475"/>
    </source>
</evidence>
<feature type="transmembrane region" description="Helical" evidence="6">
    <location>
        <begin position="68"/>
        <end position="89"/>
    </location>
</feature>
<organism evidence="7 8">
    <name type="scientific">Fodinibius salsisoli</name>
    <dbReference type="NCBI Taxonomy" id="2820877"/>
    <lineage>
        <taxon>Bacteria</taxon>
        <taxon>Pseudomonadati</taxon>
        <taxon>Balneolota</taxon>
        <taxon>Balneolia</taxon>
        <taxon>Balneolales</taxon>
        <taxon>Balneolaceae</taxon>
        <taxon>Fodinibius</taxon>
    </lineage>
</organism>
<dbReference type="Pfam" id="PF01810">
    <property type="entry name" value="LysE"/>
    <property type="match status" value="1"/>
</dbReference>